<comment type="caution">
    <text evidence="3">The sequence shown here is derived from an EMBL/GenBank/DDBJ whole genome shotgun (WGS) entry which is preliminary data.</text>
</comment>
<dbReference type="RefSeq" id="WP_140458937.1">
    <property type="nucleotide sequence ID" value="NZ_BAABFI010000003.1"/>
</dbReference>
<dbReference type="EMBL" id="JACCBK010000001">
    <property type="protein sequence ID" value="NYD84763.1"/>
    <property type="molecule type" value="Genomic_DNA"/>
</dbReference>
<dbReference type="InterPro" id="IPR001279">
    <property type="entry name" value="Metallo-B-lactamas"/>
</dbReference>
<protein>
    <submittedName>
        <fullName evidence="3">L-ascorbate metabolism protein UlaG (Beta-lactamase superfamily)</fullName>
    </submittedName>
    <submittedName>
        <fullName evidence="2">MBL fold metallo-hydrolase</fullName>
    </submittedName>
</protein>
<dbReference type="InterPro" id="IPR036866">
    <property type="entry name" value="RibonucZ/Hydroxyglut_hydro"/>
</dbReference>
<dbReference type="InterPro" id="IPR050114">
    <property type="entry name" value="UPF0173_UPF0282_UlaG_hydrolase"/>
</dbReference>
<reference evidence="2 5" key="2">
    <citation type="submission" date="2021-01" db="EMBL/GenBank/DDBJ databases">
        <title>Whole genome shotgun sequence of Cellulomonas oligotrophica NBRC 109435.</title>
        <authorList>
            <person name="Komaki H."/>
            <person name="Tamura T."/>
        </authorList>
    </citation>
    <scope>NUCLEOTIDE SEQUENCE [LARGE SCALE GENOMIC DNA]</scope>
    <source>
        <strain evidence="2 5">NBRC 109435</strain>
    </source>
</reference>
<dbReference type="SMART" id="SM00849">
    <property type="entry name" value="Lactamase_B"/>
    <property type="match status" value="1"/>
</dbReference>
<dbReference type="AlphaFoldDB" id="A0A7Y9FCR4"/>
<sequence>MPLTLTRHGHACVRLTRDDGARLLIDPGSFSDVATALDGVDAVLVTHEHPDHLDTDAVVAATGRGAQVWAPGAVVDHLAAAGAPAAALHAVHPGDALTAGGLDVQVLGGWHEVIHPDVPRLTNVAYLVEAAVLHPGDSFTVPPTGTTVRVLLEPVGAPWLRMADAVDHVRAVAPDRVVPIHDATLSDAGRTLAARLLGQLTTAQVVEPAAGEPVEV</sequence>
<evidence type="ECO:0000313" key="3">
    <source>
        <dbReference type="EMBL" id="NYD84763.1"/>
    </source>
</evidence>
<evidence type="ECO:0000259" key="1">
    <source>
        <dbReference type="SMART" id="SM00849"/>
    </source>
</evidence>
<evidence type="ECO:0000313" key="2">
    <source>
        <dbReference type="EMBL" id="GIG31830.1"/>
    </source>
</evidence>
<gene>
    <name evidence="3" type="ORF">BKA21_000312</name>
    <name evidence="2" type="ORF">Col01nite_09890</name>
</gene>
<accession>A0A7Y9FCR4</accession>
<reference evidence="3 4" key="1">
    <citation type="submission" date="2020-07" db="EMBL/GenBank/DDBJ databases">
        <title>Sequencing the genomes of 1000 actinobacteria strains.</title>
        <authorList>
            <person name="Klenk H.-P."/>
        </authorList>
    </citation>
    <scope>NUCLEOTIDE SEQUENCE [LARGE SCALE GENOMIC DNA]</scope>
    <source>
        <strain evidence="3 4">DSM 24482</strain>
    </source>
</reference>
<name>A0A7Y9FCR4_9CELL</name>
<evidence type="ECO:0000313" key="5">
    <source>
        <dbReference type="Proteomes" id="UP000618382"/>
    </source>
</evidence>
<dbReference type="EMBL" id="BONN01000002">
    <property type="protein sequence ID" value="GIG31830.1"/>
    <property type="molecule type" value="Genomic_DNA"/>
</dbReference>
<dbReference type="PANTHER" id="PTHR43546:SF3">
    <property type="entry name" value="UPF0173 METAL-DEPENDENT HYDROLASE MJ1163"/>
    <property type="match status" value="1"/>
</dbReference>
<dbReference type="Pfam" id="PF13483">
    <property type="entry name" value="Lactamase_B_3"/>
    <property type="match status" value="1"/>
</dbReference>
<organism evidence="3 4">
    <name type="scientific">Cellulomonas oligotrophica</name>
    <dbReference type="NCBI Taxonomy" id="931536"/>
    <lineage>
        <taxon>Bacteria</taxon>
        <taxon>Bacillati</taxon>
        <taxon>Actinomycetota</taxon>
        <taxon>Actinomycetes</taxon>
        <taxon>Micrococcales</taxon>
        <taxon>Cellulomonadaceae</taxon>
        <taxon>Cellulomonas</taxon>
    </lineage>
</organism>
<dbReference type="SUPFAM" id="SSF56281">
    <property type="entry name" value="Metallo-hydrolase/oxidoreductase"/>
    <property type="match status" value="1"/>
</dbReference>
<keyword evidence="5" id="KW-1185">Reference proteome</keyword>
<dbReference type="PANTHER" id="PTHR43546">
    <property type="entry name" value="UPF0173 METAL-DEPENDENT HYDROLASE MJ1163-RELATED"/>
    <property type="match status" value="1"/>
</dbReference>
<evidence type="ECO:0000313" key="4">
    <source>
        <dbReference type="Proteomes" id="UP000577956"/>
    </source>
</evidence>
<feature type="domain" description="Metallo-beta-lactamase" evidence="1">
    <location>
        <begin position="9"/>
        <end position="181"/>
    </location>
</feature>
<dbReference type="Proteomes" id="UP000577956">
    <property type="component" value="Unassembled WGS sequence"/>
</dbReference>
<proteinExistence type="predicted"/>
<dbReference type="Proteomes" id="UP000618382">
    <property type="component" value="Unassembled WGS sequence"/>
</dbReference>
<dbReference type="Gene3D" id="3.60.15.10">
    <property type="entry name" value="Ribonuclease Z/Hydroxyacylglutathione hydrolase-like"/>
    <property type="match status" value="1"/>
</dbReference>